<gene>
    <name evidence="2" type="ORF">ACFFNX_32500</name>
</gene>
<keyword evidence="1" id="KW-0812">Transmembrane</keyword>
<proteinExistence type="predicted"/>
<dbReference type="InterPro" id="IPR012667">
    <property type="entry name" value="CbtB_put"/>
</dbReference>
<evidence type="ECO:0000313" key="2">
    <source>
        <dbReference type="EMBL" id="MFB9836904.1"/>
    </source>
</evidence>
<keyword evidence="1" id="KW-1133">Transmembrane helix</keyword>
<protein>
    <submittedName>
        <fullName evidence="2">CbtB-domain containing protein</fullName>
    </submittedName>
</protein>
<accession>A0ABV5YPC5</accession>
<evidence type="ECO:0000313" key="3">
    <source>
        <dbReference type="Proteomes" id="UP001589627"/>
    </source>
</evidence>
<keyword evidence="1" id="KW-0472">Membrane</keyword>
<feature type="transmembrane region" description="Helical" evidence="1">
    <location>
        <begin position="21"/>
        <end position="39"/>
    </location>
</feature>
<keyword evidence="3" id="KW-1185">Reference proteome</keyword>
<dbReference type="Pfam" id="PF09489">
    <property type="entry name" value="CbtB"/>
    <property type="match status" value="1"/>
</dbReference>
<name>A0ABV5YPC5_9ACTN</name>
<dbReference type="EMBL" id="JBHLZP010000322">
    <property type="protein sequence ID" value="MFB9836904.1"/>
    <property type="molecule type" value="Genomic_DNA"/>
</dbReference>
<organism evidence="2 3">
    <name type="scientific">Actinoallomurus acaciae</name>
    <dbReference type="NCBI Taxonomy" id="502577"/>
    <lineage>
        <taxon>Bacteria</taxon>
        <taxon>Bacillati</taxon>
        <taxon>Actinomycetota</taxon>
        <taxon>Actinomycetes</taxon>
        <taxon>Streptosporangiales</taxon>
        <taxon>Thermomonosporaceae</taxon>
        <taxon>Actinoallomurus</taxon>
    </lineage>
</organism>
<sequence length="71" mass="7863">MTTSTLPTPRTTPVVVPGTRAALWLFGTVLFCLAAYYFIGVDQGATSVFGNNMYIHEFVHDARHFLGFPCH</sequence>
<reference evidence="2 3" key="1">
    <citation type="submission" date="2024-09" db="EMBL/GenBank/DDBJ databases">
        <authorList>
            <person name="Sun Q."/>
            <person name="Mori K."/>
        </authorList>
    </citation>
    <scope>NUCLEOTIDE SEQUENCE [LARGE SCALE GENOMIC DNA]</scope>
    <source>
        <strain evidence="2 3">TBRC 0563</strain>
    </source>
</reference>
<dbReference type="Proteomes" id="UP001589627">
    <property type="component" value="Unassembled WGS sequence"/>
</dbReference>
<comment type="caution">
    <text evidence="2">The sequence shown here is derived from an EMBL/GenBank/DDBJ whole genome shotgun (WGS) entry which is preliminary data.</text>
</comment>
<evidence type="ECO:0000256" key="1">
    <source>
        <dbReference type="SAM" id="Phobius"/>
    </source>
</evidence>
<dbReference type="RefSeq" id="WP_378209698.1">
    <property type="nucleotide sequence ID" value="NZ_JBHLZP010000322.1"/>
</dbReference>